<dbReference type="AlphaFoldDB" id="A0A2X6EJD7"/>
<dbReference type="Proteomes" id="UP000254088">
    <property type="component" value="Unassembled WGS sequence"/>
</dbReference>
<evidence type="ECO:0000313" key="1">
    <source>
        <dbReference type="EMBL" id="STL87702.1"/>
    </source>
</evidence>
<proteinExistence type="predicted"/>
<reference evidence="1 2" key="1">
    <citation type="submission" date="2018-06" db="EMBL/GenBank/DDBJ databases">
        <authorList>
            <consortium name="Pathogen Informatics"/>
            <person name="Doyle S."/>
        </authorList>
    </citation>
    <scope>NUCLEOTIDE SEQUENCE [LARGE SCALE GENOMIC DNA]</scope>
    <source>
        <strain evidence="1 2">NCTC10429</strain>
    </source>
</reference>
<sequence>MNDKSMFKNCDKRIDFIQKEVDAMKQNKTRSFADMLLYRSMDSHLSDLKAEKLKQDSRHPLIDFFELRLKGSEVDFGSIPLELLGAISTNLAALIQRATHKIASGKDSKKVPYDVKSSLNLRLADLSPGSTKLGVTFSTGIAELVETVPSKAVKGIFDLLLSDDDNNFMNHVAEIGYNSTVSLKRIVEECDKHNLTFDASWTGPFSNGTKVATIDSNKIKYLVSRLTSTISSPPITETVTGELVVLSKYGKLELDVGGEHLKASYPIEMLDLIQKKHKVGQIVSLLVETTEIHNDRIGLYRKNHLVKSVL</sequence>
<gene>
    <name evidence="1" type="ORF">NCTC10429_02384</name>
</gene>
<dbReference type="EMBL" id="UGEX01000001">
    <property type="protein sequence ID" value="STL87702.1"/>
    <property type="molecule type" value="Genomic_DNA"/>
</dbReference>
<protein>
    <submittedName>
        <fullName evidence="1">Uncharacterized protein</fullName>
    </submittedName>
</protein>
<accession>A0A2X6EJD7</accession>
<name>A0A2X6EJD7_ECOLX</name>
<organism evidence="1 2">
    <name type="scientific">Escherichia coli</name>
    <dbReference type="NCBI Taxonomy" id="562"/>
    <lineage>
        <taxon>Bacteria</taxon>
        <taxon>Pseudomonadati</taxon>
        <taxon>Pseudomonadota</taxon>
        <taxon>Gammaproteobacteria</taxon>
        <taxon>Enterobacterales</taxon>
        <taxon>Enterobacteriaceae</taxon>
        <taxon>Escherichia</taxon>
    </lineage>
</organism>
<evidence type="ECO:0000313" key="2">
    <source>
        <dbReference type="Proteomes" id="UP000254088"/>
    </source>
</evidence>
<dbReference type="RefSeq" id="WP_016063143.1">
    <property type="nucleotide sequence ID" value="NZ_BFVD01000026.1"/>
</dbReference>